<evidence type="ECO:0000259" key="7">
    <source>
        <dbReference type="PROSITE" id="PS50600"/>
    </source>
</evidence>
<feature type="compositionally biased region" description="Basic and acidic residues" evidence="6">
    <location>
        <begin position="48"/>
        <end position="61"/>
    </location>
</feature>
<organism evidence="8 9">
    <name type="scientific">Talaromyces stipitatus (strain ATCC 10500 / CBS 375.48 / QM 6759 / NRRL 1006)</name>
    <name type="common">Penicillium stipitatum</name>
    <dbReference type="NCBI Taxonomy" id="441959"/>
    <lineage>
        <taxon>Eukaryota</taxon>
        <taxon>Fungi</taxon>
        <taxon>Dikarya</taxon>
        <taxon>Ascomycota</taxon>
        <taxon>Pezizomycotina</taxon>
        <taxon>Eurotiomycetes</taxon>
        <taxon>Eurotiomycetidae</taxon>
        <taxon>Eurotiales</taxon>
        <taxon>Trichocomaceae</taxon>
        <taxon>Talaromyces</taxon>
        <taxon>Talaromyces sect. Talaromyces</taxon>
    </lineage>
</organism>
<feature type="region of interest" description="Disordered" evidence="6">
    <location>
        <begin position="905"/>
        <end position="925"/>
    </location>
</feature>
<feature type="compositionally biased region" description="Basic and acidic residues" evidence="6">
    <location>
        <begin position="1012"/>
        <end position="1022"/>
    </location>
</feature>
<keyword evidence="2" id="KW-0597">Phosphoprotein</keyword>
<dbReference type="GO" id="GO:0016926">
    <property type="term" value="P:protein desumoylation"/>
    <property type="evidence" value="ECO:0007669"/>
    <property type="project" value="TreeGrafter"/>
</dbReference>
<dbReference type="OMA" id="ESAHWYV"/>
<dbReference type="EMBL" id="EQ962655">
    <property type="protein sequence ID" value="EED17917.1"/>
    <property type="molecule type" value="Genomic_DNA"/>
</dbReference>
<dbReference type="PANTHER" id="PTHR46896:SF3">
    <property type="entry name" value="FI06413P-RELATED"/>
    <property type="match status" value="1"/>
</dbReference>
<keyword evidence="9" id="KW-1185">Reference proteome</keyword>
<reference evidence="9" key="1">
    <citation type="journal article" date="2015" name="Genome Announc.">
        <title>Genome sequence of the AIDS-associated pathogen Penicillium marneffei (ATCC18224) and its near taxonomic relative Talaromyces stipitatus (ATCC10500).</title>
        <authorList>
            <person name="Nierman W.C."/>
            <person name="Fedorova-Abrams N.D."/>
            <person name="Andrianopoulos A."/>
        </authorList>
    </citation>
    <scope>NUCLEOTIDE SEQUENCE [LARGE SCALE GENOMIC DNA]</scope>
    <source>
        <strain evidence="9">ATCC 10500 / CBS 375.48 / QM 6759 / NRRL 1006</strain>
    </source>
</reference>
<gene>
    <name evidence="8" type="ORF">TSTA_117030</name>
</gene>
<feature type="region of interest" description="Disordered" evidence="6">
    <location>
        <begin position="1058"/>
        <end position="1091"/>
    </location>
</feature>
<dbReference type="eggNOG" id="KOG0779">
    <property type="taxonomic scope" value="Eukaryota"/>
</dbReference>
<dbReference type="PANTHER" id="PTHR46896">
    <property type="entry name" value="SENTRIN-SPECIFIC PROTEASE"/>
    <property type="match status" value="1"/>
</dbReference>
<dbReference type="PhylomeDB" id="B8MDF4"/>
<feature type="compositionally biased region" description="Basic and acidic residues" evidence="6">
    <location>
        <begin position="164"/>
        <end position="174"/>
    </location>
</feature>
<dbReference type="InterPro" id="IPR038765">
    <property type="entry name" value="Papain-like_cys_pep_sf"/>
</dbReference>
<dbReference type="GO" id="GO:0005634">
    <property type="term" value="C:nucleus"/>
    <property type="evidence" value="ECO:0007669"/>
    <property type="project" value="TreeGrafter"/>
</dbReference>
<protein>
    <submittedName>
        <fullName evidence="8">Ulp1 protease family protein</fullName>
    </submittedName>
</protein>
<dbReference type="PROSITE" id="PS50600">
    <property type="entry name" value="ULP_PROTEASE"/>
    <property type="match status" value="1"/>
</dbReference>
<dbReference type="HOGENOM" id="CLU_007167_1_0_1"/>
<evidence type="ECO:0000256" key="6">
    <source>
        <dbReference type="SAM" id="MobiDB-lite"/>
    </source>
</evidence>
<dbReference type="InParanoid" id="B8MDF4"/>
<keyword evidence="4" id="KW-0833">Ubl conjugation pathway</keyword>
<evidence type="ECO:0000256" key="2">
    <source>
        <dbReference type="ARBA" id="ARBA00022553"/>
    </source>
</evidence>
<dbReference type="AlphaFoldDB" id="B8MDF4"/>
<feature type="compositionally biased region" description="Acidic residues" evidence="6">
    <location>
        <begin position="659"/>
        <end position="669"/>
    </location>
</feature>
<evidence type="ECO:0000256" key="3">
    <source>
        <dbReference type="ARBA" id="ARBA00022670"/>
    </source>
</evidence>
<dbReference type="Pfam" id="PF02902">
    <property type="entry name" value="Peptidase_C48"/>
    <property type="match status" value="1"/>
</dbReference>
<feature type="region of interest" description="Disordered" evidence="6">
    <location>
        <begin position="954"/>
        <end position="1033"/>
    </location>
</feature>
<feature type="region of interest" description="Disordered" evidence="6">
    <location>
        <begin position="1"/>
        <end position="184"/>
    </location>
</feature>
<dbReference type="InterPro" id="IPR003653">
    <property type="entry name" value="Peptidase_C48_C"/>
</dbReference>
<evidence type="ECO:0000256" key="5">
    <source>
        <dbReference type="ARBA" id="ARBA00022801"/>
    </source>
</evidence>
<sequence length="1091" mass="123173">MRRREESASAEQRLFPTYNKSPDDVPIRPGQTFGGSNNKSQIRKFNFHPRDFINSRRRDSGPVRAWGGRNTANGSAQYSTPSRHPLSSPTLVDNDDRVLKRRRHSSGPVIDLVVDDDTQSVHEGDTRRDQSVEPTGDYETKGNPTQVFQVPEDDDPEDASVEVKSTKEENRSGESIEIDDIAPLQVEKVNSTTHVVKDAADSEEHHLSDRSESPDELQKDVTFRTYPRKPASNLRAINFESISDEDIQKQSRGLKRRISPNDIRPTLFNSSNKTPERRYPRSQRFVASHRHLFEVSFFRYGNVKVENRSVQLFLDEGKGTIGLLTSSKLQPSVSVPIRRIMQVLVGSHSSLKTRFSLSKIEGSVNQDLVDVEFASEQEKDQLCSLLQKKNVKLREKLGNWMDKAFNNVTTIDLIHQKRPSSPGSPEPADSTKPDLVKRQRLSATMQGEEESLKGIKQPPRRMALPVTQSSGPVKNTRSTHDDEGIAIPVKTYQAFLKERETRCKDRQGLVDLVENEPNSIPETASPGDGTWSKPLVYPRVGKKKAEVNSYDLERLRDGEFLNDNLIGLYARFLEHYLERNKPEVSKRVYFFNSYFYATLTTPVKGRKGINYPGVAKWTRNVDLFDHDYVIIPINESAHWYLAIICNLTSLKRRYKAEEVEVASEQESPEQQETIDQKEIPETPPSAKAATPEETTRVSHAWMKVNDVVPNSNPQSGADSADEWPEKEENRTSPPGAFHNGNSFEPNQSIAADTDFVKRKKPKFAGPIYSLDQPTIITFDSLNEPRQHAIKVLKQYLVGESIKAKIQFSMKDVKGMTAKGIPLQPNFSDCGLYLLAYLEKFVQEPDTFIRNLLRREMDTHIDWPTLKSGLLRRRLREFLFKLHDEQESGRDTGLLVDAQPISYLLGPSTANPTENAQDAEAAPVAEPEIIADSFQEKDKEDEADSDEQSIVQETQISEQQSAPDPPPERETINGSKAAQHVSEVVEIPKTPERELPNRESNANVEILDSSPVDMKDAADKSGKESPGPGKRVEADKDVFEDMFEYLSQDTPPRNIVEVRVPIVQVPGTPPSSKKPGRDRTSPRQVKSKRRTS</sequence>
<feature type="region of interest" description="Disordered" evidence="6">
    <location>
        <begin position="659"/>
        <end position="747"/>
    </location>
</feature>
<name>B8MDF4_TALSN</name>
<dbReference type="GO" id="GO:0005737">
    <property type="term" value="C:cytoplasm"/>
    <property type="evidence" value="ECO:0007669"/>
    <property type="project" value="TreeGrafter"/>
</dbReference>
<dbReference type="GeneID" id="8102095"/>
<feature type="compositionally biased region" description="Low complexity" evidence="6">
    <location>
        <begin position="913"/>
        <end position="925"/>
    </location>
</feature>
<dbReference type="Proteomes" id="UP000001745">
    <property type="component" value="Unassembled WGS sequence"/>
</dbReference>
<dbReference type="VEuPathDB" id="FungiDB:TSTA_117030"/>
<keyword evidence="3 8" id="KW-0645">Protease</keyword>
<feature type="region of interest" description="Disordered" evidence="6">
    <location>
        <begin position="248"/>
        <end position="279"/>
    </location>
</feature>
<dbReference type="InterPro" id="IPR051947">
    <property type="entry name" value="Sentrin-specific_protease"/>
</dbReference>
<evidence type="ECO:0000256" key="1">
    <source>
        <dbReference type="ARBA" id="ARBA00005234"/>
    </source>
</evidence>
<dbReference type="RefSeq" id="XP_002481909.1">
    <property type="nucleotide sequence ID" value="XM_002481864.1"/>
</dbReference>
<evidence type="ECO:0000313" key="9">
    <source>
        <dbReference type="Proteomes" id="UP000001745"/>
    </source>
</evidence>
<dbReference type="GO" id="GO:0006508">
    <property type="term" value="P:proteolysis"/>
    <property type="evidence" value="ECO:0007669"/>
    <property type="project" value="UniProtKB-KW"/>
</dbReference>
<proteinExistence type="inferred from homology"/>
<keyword evidence="5" id="KW-0378">Hydrolase</keyword>
<feature type="region of interest" description="Disordered" evidence="6">
    <location>
        <begin position="415"/>
        <end position="436"/>
    </location>
</feature>
<evidence type="ECO:0000313" key="8">
    <source>
        <dbReference type="EMBL" id="EED17917.1"/>
    </source>
</evidence>
<feature type="region of interest" description="Disordered" evidence="6">
    <location>
        <begin position="198"/>
        <end position="218"/>
    </location>
</feature>
<feature type="compositionally biased region" description="Polar residues" evidence="6">
    <location>
        <begin position="70"/>
        <end position="91"/>
    </location>
</feature>
<accession>B8MDF4</accession>
<dbReference type="STRING" id="441959.B8MDF4"/>
<evidence type="ECO:0000256" key="4">
    <source>
        <dbReference type="ARBA" id="ARBA00022786"/>
    </source>
</evidence>
<feature type="compositionally biased region" description="Acidic residues" evidence="6">
    <location>
        <begin position="151"/>
        <end position="160"/>
    </location>
</feature>
<feature type="compositionally biased region" description="Basic and acidic residues" evidence="6">
    <location>
        <begin position="119"/>
        <end position="131"/>
    </location>
</feature>
<feature type="compositionally biased region" description="Polar residues" evidence="6">
    <location>
        <begin position="708"/>
        <end position="717"/>
    </location>
</feature>
<dbReference type="SUPFAM" id="SSF54001">
    <property type="entry name" value="Cysteine proteinases"/>
    <property type="match status" value="1"/>
</dbReference>
<feature type="domain" description="Ubiquitin-like protease family profile" evidence="7">
    <location>
        <begin position="545"/>
        <end position="840"/>
    </location>
</feature>
<dbReference type="GO" id="GO:0070139">
    <property type="term" value="F:SUMO-specific endopeptidase activity"/>
    <property type="evidence" value="ECO:0007669"/>
    <property type="project" value="TreeGrafter"/>
</dbReference>
<dbReference type="OrthoDB" id="442460at2759"/>
<dbReference type="Gene3D" id="3.40.395.10">
    <property type="entry name" value="Adenoviral Proteinase, Chain A"/>
    <property type="match status" value="1"/>
</dbReference>
<comment type="similarity">
    <text evidence="1">Belongs to the peptidase C48 family.</text>
</comment>